<dbReference type="PANTHER" id="PTHR23003">
    <property type="entry name" value="RNA RECOGNITION MOTIF RRM DOMAIN CONTAINING PROTEIN"/>
    <property type="match status" value="1"/>
</dbReference>
<comment type="caution">
    <text evidence="17">The sequence shown here is derived from an EMBL/GenBank/DDBJ whole genome shotgun (WGS) entry which is preliminary data.</text>
</comment>
<evidence type="ECO:0000313" key="18">
    <source>
        <dbReference type="Proteomes" id="UP000717696"/>
    </source>
</evidence>
<feature type="region of interest" description="Disordered" evidence="14">
    <location>
        <begin position="440"/>
        <end position="467"/>
    </location>
</feature>
<dbReference type="SMART" id="SM00393">
    <property type="entry name" value="R3H"/>
    <property type="match status" value="1"/>
</dbReference>
<name>A0A9P9ITS9_9HYPO</name>
<dbReference type="InterPro" id="IPR050374">
    <property type="entry name" value="RRT5_SRSF_SR"/>
</dbReference>
<evidence type="ECO:0000256" key="5">
    <source>
        <dbReference type="ARBA" id="ARBA00022741"/>
    </source>
</evidence>
<feature type="region of interest" description="Disordered" evidence="14">
    <location>
        <begin position="1"/>
        <end position="75"/>
    </location>
</feature>
<evidence type="ECO:0000256" key="4">
    <source>
        <dbReference type="ARBA" id="ARBA00022553"/>
    </source>
</evidence>
<feature type="region of interest" description="Disordered" evidence="14">
    <location>
        <begin position="264"/>
        <end position="291"/>
    </location>
</feature>
<dbReference type="Pfam" id="PF00076">
    <property type="entry name" value="RRM_1"/>
    <property type="match status" value="1"/>
</dbReference>
<dbReference type="PROSITE" id="PS50102">
    <property type="entry name" value="RRM"/>
    <property type="match status" value="1"/>
</dbReference>
<keyword evidence="9 13" id="KW-0694">RNA-binding</keyword>
<dbReference type="InterPro" id="IPR034186">
    <property type="entry name" value="PIN4-like_RRM"/>
</dbReference>
<dbReference type="GO" id="GO:0005524">
    <property type="term" value="F:ATP binding"/>
    <property type="evidence" value="ECO:0007669"/>
    <property type="project" value="UniProtKB-KW"/>
</dbReference>
<dbReference type="PROSITE" id="PS51061">
    <property type="entry name" value="R3H"/>
    <property type="match status" value="1"/>
</dbReference>
<dbReference type="GO" id="GO:0003677">
    <property type="term" value="F:DNA binding"/>
    <property type="evidence" value="ECO:0007669"/>
    <property type="project" value="UniProtKB-ARBA"/>
</dbReference>
<keyword evidence="4" id="KW-0597">Phosphoprotein</keyword>
<dbReference type="Pfam" id="PF01424">
    <property type="entry name" value="R3H"/>
    <property type="match status" value="1"/>
</dbReference>
<evidence type="ECO:0000256" key="1">
    <source>
        <dbReference type="ARBA" id="ARBA00004123"/>
    </source>
</evidence>
<dbReference type="GO" id="GO:0071014">
    <property type="term" value="C:post-mRNA release spliceosomal complex"/>
    <property type="evidence" value="ECO:0007669"/>
    <property type="project" value="UniProtKB-ARBA"/>
</dbReference>
<gene>
    <name evidence="17" type="ORF">B0J13DRAFT_641740</name>
</gene>
<evidence type="ECO:0000256" key="7">
    <source>
        <dbReference type="ARBA" id="ARBA00022806"/>
    </source>
</evidence>
<dbReference type="FunFam" id="3.30.1370.50:FF:000002">
    <property type="entry name" value="Immunoglobulin mu DNA-binding protein 2"/>
    <property type="match status" value="1"/>
</dbReference>
<evidence type="ECO:0000256" key="14">
    <source>
        <dbReference type="SAM" id="MobiDB-lite"/>
    </source>
</evidence>
<feature type="compositionally biased region" description="Polar residues" evidence="14">
    <location>
        <begin position="605"/>
        <end position="635"/>
    </location>
</feature>
<keyword evidence="5" id="KW-0547">Nucleotide-binding</keyword>
<dbReference type="Gene3D" id="3.30.1370.50">
    <property type="entry name" value="R3H-like domain"/>
    <property type="match status" value="1"/>
</dbReference>
<dbReference type="OrthoDB" id="434258at2759"/>
<feature type="compositionally biased region" description="Low complexity" evidence="14">
    <location>
        <begin position="535"/>
        <end position="546"/>
    </location>
</feature>
<dbReference type="InterPro" id="IPR036867">
    <property type="entry name" value="R3H_dom_sf"/>
</dbReference>
<comment type="function">
    <text evidence="11">Regulates global gene expression after oxidative stress. Interacts and stabilizes mRNAs and may regulate their transition between different cytoplasmic components after oxidative stress.</text>
</comment>
<dbReference type="AlphaFoldDB" id="A0A9P9ITS9"/>
<comment type="subunit">
    <text evidence="12">Interacts with csx1.</text>
</comment>
<dbReference type="InterPro" id="IPR000504">
    <property type="entry name" value="RRM_dom"/>
</dbReference>
<evidence type="ECO:0000256" key="3">
    <source>
        <dbReference type="ARBA" id="ARBA00022490"/>
    </source>
</evidence>
<keyword evidence="18" id="KW-1185">Reference proteome</keyword>
<reference evidence="17" key="1">
    <citation type="journal article" date="2021" name="Nat. Commun.">
        <title>Genetic determinants of endophytism in the Arabidopsis root mycobiome.</title>
        <authorList>
            <person name="Mesny F."/>
            <person name="Miyauchi S."/>
            <person name="Thiergart T."/>
            <person name="Pickel B."/>
            <person name="Atanasova L."/>
            <person name="Karlsson M."/>
            <person name="Huettel B."/>
            <person name="Barry K.W."/>
            <person name="Haridas S."/>
            <person name="Chen C."/>
            <person name="Bauer D."/>
            <person name="Andreopoulos W."/>
            <person name="Pangilinan J."/>
            <person name="LaButti K."/>
            <person name="Riley R."/>
            <person name="Lipzen A."/>
            <person name="Clum A."/>
            <person name="Drula E."/>
            <person name="Henrissat B."/>
            <person name="Kohler A."/>
            <person name="Grigoriev I.V."/>
            <person name="Martin F.M."/>
            <person name="Hacquard S."/>
        </authorList>
    </citation>
    <scope>NUCLEOTIDE SEQUENCE</scope>
    <source>
        <strain evidence="17">MPI-CAGE-AT-0021</strain>
    </source>
</reference>
<evidence type="ECO:0000313" key="17">
    <source>
        <dbReference type="EMBL" id="KAH7133142.1"/>
    </source>
</evidence>
<evidence type="ECO:0000256" key="12">
    <source>
        <dbReference type="ARBA" id="ARBA00062407"/>
    </source>
</evidence>
<dbReference type="GO" id="GO:0005737">
    <property type="term" value="C:cytoplasm"/>
    <property type="evidence" value="ECO:0007669"/>
    <property type="project" value="UniProtKB-SubCell"/>
</dbReference>
<feature type="compositionally biased region" description="Basic and acidic residues" evidence="14">
    <location>
        <begin position="577"/>
        <end position="586"/>
    </location>
</feature>
<dbReference type="GO" id="GO:0004386">
    <property type="term" value="F:helicase activity"/>
    <property type="evidence" value="ECO:0007669"/>
    <property type="project" value="UniProtKB-KW"/>
</dbReference>
<dbReference type="GO" id="GO:0003729">
    <property type="term" value="F:mRNA binding"/>
    <property type="evidence" value="ECO:0007669"/>
    <property type="project" value="TreeGrafter"/>
</dbReference>
<keyword evidence="7" id="KW-0347">Helicase</keyword>
<evidence type="ECO:0000256" key="9">
    <source>
        <dbReference type="ARBA" id="ARBA00022884"/>
    </source>
</evidence>
<evidence type="ECO:0000256" key="13">
    <source>
        <dbReference type="PROSITE-ProRule" id="PRU00176"/>
    </source>
</evidence>
<protein>
    <recommendedName>
        <fullName evidence="19">R3H domain protein</fullName>
    </recommendedName>
</protein>
<proteinExistence type="predicted"/>
<keyword evidence="6" id="KW-0378">Hydrolase</keyword>
<dbReference type="Proteomes" id="UP000717696">
    <property type="component" value="Unassembled WGS sequence"/>
</dbReference>
<evidence type="ECO:0000256" key="8">
    <source>
        <dbReference type="ARBA" id="ARBA00022840"/>
    </source>
</evidence>
<evidence type="ECO:0000256" key="6">
    <source>
        <dbReference type="ARBA" id="ARBA00022801"/>
    </source>
</evidence>
<dbReference type="PANTHER" id="PTHR23003:SF17">
    <property type="entry name" value="RNA-BINDING PROTEIN PIN4"/>
    <property type="match status" value="1"/>
</dbReference>
<dbReference type="InterPro" id="IPR012677">
    <property type="entry name" value="Nucleotide-bd_a/b_plait_sf"/>
</dbReference>
<dbReference type="InterPro" id="IPR035979">
    <property type="entry name" value="RBD_domain_sf"/>
</dbReference>
<feature type="compositionally biased region" description="Basic and acidic residues" evidence="14">
    <location>
        <begin position="264"/>
        <end position="284"/>
    </location>
</feature>
<feature type="compositionally biased region" description="Polar residues" evidence="14">
    <location>
        <begin position="163"/>
        <end position="173"/>
    </location>
</feature>
<dbReference type="Gene3D" id="3.30.70.330">
    <property type="match status" value="1"/>
</dbReference>
<accession>A0A9P9ITS9</accession>
<evidence type="ECO:0000256" key="11">
    <source>
        <dbReference type="ARBA" id="ARBA00055199"/>
    </source>
</evidence>
<sequence>MTQQPHDLGYMDYGTSTSRSPSSSRPNFGGAGGFNTGMSLPRQSQRPFDNNQLGSSALYPADRLGGGGGYNPRGMDNMQGGMPGYMLDNGQAWNYNTAGVATVNGAVNGPGRQRNVNRRAALPQNWTDHSGLGIHGSLQPFNGGMGNNISNGGLRVDHPGSHGSPTDLRSTASDSDQLIPTAIVIKNIPFAVRKETLASIMLEMHLPQPYAFNYHFDNGVFRGLAFANFQSAEDTRMVIEAMNGMDVHGRKLRVEYKKMLPEAERERIEREKRERRGQLEEQHRAPMLHQQSSIQSLGALSQSQQRGGTAHLGKRCLPFPMDQTDLLGDVDLNDPQTLEFYTELVMFRRDDAREILVFPPGIAPEHRRSIHILAHHMGLEHQSIGEADSRQLTVLKRQQPSPTANVHNQPANSLDMHKRGLSRAATFDFAADRDSRTASSAYNHVLGRQGPTLELPGSPDGNGIPNNLRAAKSFADLRSFTPSPSQASSSYLGQSGLNMGQGSTARFGDYVGGGMSQSVHPGSTGTPGPKNDAALLNSLSGLSLGSFEPGALQSQARSTPGAIGSQRPGANGSSKGAPERQPRGPEWESSAGFGPRRANGHVQRGSGTTHKLTCLDSSDNGARVGSSSTNASRYH</sequence>
<feature type="compositionally biased region" description="Polar residues" evidence="14">
    <location>
        <begin position="36"/>
        <end position="55"/>
    </location>
</feature>
<evidence type="ECO:0000259" key="16">
    <source>
        <dbReference type="PROSITE" id="PS51061"/>
    </source>
</evidence>
<evidence type="ECO:0008006" key="19">
    <source>
        <dbReference type="Google" id="ProtNLM"/>
    </source>
</evidence>
<feature type="compositionally biased region" description="Low complexity" evidence="14">
    <location>
        <begin position="15"/>
        <end position="26"/>
    </location>
</feature>
<dbReference type="SMART" id="SM00360">
    <property type="entry name" value="RRM"/>
    <property type="match status" value="1"/>
</dbReference>
<feature type="domain" description="RRM" evidence="15">
    <location>
        <begin position="181"/>
        <end position="259"/>
    </location>
</feature>
<evidence type="ECO:0000259" key="15">
    <source>
        <dbReference type="PROSITE" id="PS50102"/>
    </source>
</evidence>
<organism evidence="17 18">
    <name type="scientific">Dactylonectria estremocensis</name>
    <dbReference type="NCBI Taxonomy" id="1079267"/>
    <lineage>
        <taxon>Eukaryota</taxon>
        <taxon>Fungi</taxon>
        <taxon>Dikarya</taxon>
        <taxon>Ascomycota</taxon>
        <taxon>Pezizomycotina</taxon>
        <taxon>Sordariomycetes</taxon>
        <taxon>Hypocreomycetidae</taxon>
        <taxon>Hypocreales</taxon>
        <taxon>Nectriaceae</taxon>
        <taxon>Dactylonectria</taxon>
    </lineage>
</organism>
<keyword evidence="8" id="KW-0067">ATP-binding</keyword>
<evidence type="ECO:0000256" key="10">
    <source>
        <dbReference type="ARBA" id="ARBA00023242"/>
    </source>
</evidence>
<comment type="subcellular location">
    <subcellularLocation>
        <location evidence="2">Cytoplasm</location>
    </subcellularLocation>
    <subcellularLocation>
        <location evidence="1">Nucleus</location>
    </subcellularLocation>
</comment>
<feature type="compositionally biased region" description="Polar residues" evidence="14">
    <location>
        <begin position="516"/>
        <end position="526"/>
    </location>
</feature>
<feature type="region of interest" description="Disordered" evidence="14">
    <location>
        <begin position="508"/>
        <end position="635"/>
    </location>
</feature>
<keyword evidence="10" id="KW-0539">Nucleus</keyword>
<feature type="region of interest" description="Disordered" evidence="14">
    <location>
        <begin position="145"/>
        <end position="173"/>
    </location>
</feature>
<keyword evidence="3" id="KW-0963">Cytoplasm</keyword>
<dbReference type="SUPFAM" id="SSF82708">
    <property type="entry name" value="R3H domain"/>
    <property type="match status" value="1"/>
</dbReference>
<evidence type="ECO:0000256" key="2">
    <source>
        <dbReference type="ARBA" id="ARBA00004496"/>
    </source>
</evidence>
<feature type="domain" description="R3H" evidence="16">
    <location>
        <begin position="334"/>
        <end position="398"/>
    </location>
</feature>
<dbReference type="CDD" id="cd12253">
    <property type="entry name" value="RRM_PIN4_like"/>
    <property type="match status" value="1"/>
</dbReference>
<dbReference type="SUPFAM" id="SSF54928">
    <property type="entry name" value="RNA-binding domain, RBD"/>
    <property type="match status" value="1"/>
</dbReference>
<dbReference type="GO" id="GO:0016787">
    <property type="term" value="F:hydrolase activity"/>
    <property type="evidence" value="ECO:0007669"/>
    <property type="project" value="UniProtKB-KW"/>
</dbReference>
<dbReference type="FunFam" id="3.30.70.330:FF:000183">
    <property type="entry name" value="R3H domain containing protein"/>
    <property type="match status" value="1"/>
</dbReference>
<dbReference type="EMBL" id="JAGMUU010000018">
    <property type="protein sequence ID" value="KAH7133142.1"/>
    <property type="molecule type" value="Genomic_DNA"/>
</dbReference>
<dbReference type="InterPro" id="IPR001374">
    <property type="entry name" value="R3H_dom"/>
</dbReference>